<organism evidence="2 3">
    <name type="scientific">Stenotrophomonas maltophilia</name>
    <name type="common">Pseudomonas maltophilia</name>
    <name type="synonym">Xanthomonas maltophilia</name>
    <dbReference type="NCBI Taxonomy" id="40324"/>
    <lineage>
        <taxon>Bacteria</taxon>
        <taxon>Pseudomonadati</taxon>
        <taxon>Pseudomonadota</taxon>
        <taxon>Gammaproteobacteria</taxon>
        <taxon>Lysobacterales</taxon>
        <taxon>Lysobacteraceae</taxon>
        <taxon>Stenotrophomonas</taxon>
        <taxon>Stenotrophomonas maltophilia group</taxon>
    </lineage>
</organism>
<evidence type="ECO:0000256" key="1">
    <source>
        <dbReference type="SAM" id="MobiDB-lite"/>
    </source>
</evidence>
<comment type="caution">
    <text evidence="2">The sequence shown here is derived from an EMBL/GenBank/DDBJ whole genome shotgun (WGS) entry which is preliminary data.</text>
</comment>
<dbReference type="AlphaFoldDB" id="A0A246HPT8"/>
<sequence>MSANRSALGIAALWATFCVVLLGCGWLGAGSGNAGSLPAAGTAPALLNTGSAESCAPTAPAPERPAAEPSLSAETGPDPEPSAPALPARAHRAPWVAVVPLWRSDALRWQRLEPSLRLNPGHAPPHA</sequence>
<evidence type="ECO:0000313" key="3">
    <source>
        <dbReference type="Proteomes" id="UP000198157"/>
    </source>
</evidence>
<dbReference type="OrthoDB" id="6054369at2"/>
<reference evidence="2 3" key="1">
    <citation type="submission" date="2017-06" db="EMBL/GenBank/DDBJ databases">
        <authorList>
            <person name="Kim H.J."/>
            <person name="Triplett B.A."/>
        </authorList>
    </citation>
    <scope>NUCLEOTIDE SEQUENCE [LARGE SCALE GENOMIC DNA]</scope>
    <source>
        <strain evidence="2 3">13146</strain>
    </source>
</reference>
<protein>
    <submittedName>
        <fullName evidence="2">Uncharacterized protein</fullName>
    </submittedName>
</protein>
<proteinExistence type="predicted"/>
<dbReference type="Proteomes" id="UP000198157">
    <property type="component" value="Unassembled WGS sequence"/>
</dbReference>
<dbReference type="EMBL" id="NIVS01000011">
    <property type="protein sequence ID" value="OWQ55589.1"/>
    <property type="molecule type" value="Genomic_DNA"/>
</dbReference>
<dbReference type="PROSITE" id="PS51257">
    <property type="entry name" value="PROKAR_LIPOPROTEIN"/>
    <property type="match status" value="1"/>
</dbReference>
<name>A0A246HPT8_STEMA</name>
<evidence type="ECO:0000313" key="2">
    <source>
        <dbReference type="EMBL" id="OWQ55589.1"/>
    </source>
</evidence>
<accession>A0A246HPT8</accession>
<feature type="region of interest" description="Disordered" evidence="1">
    <location>
        <begin position="38"/>
        <end position="89"/>
    </location>
</feature>
<gene>
    <name evidence="2" type="ORF">CEE60_04685</name>
</gene>